<dbReference type="Pfam" id="PF15344">
    <property type="entry name" value="FAM217"/>
    <property type="match status" value="1"/>
</dbReference>
<proteinExistence type="predicted"/>
<feature type="compositionally biased region" description="Low complexity" evidence="1">
    <location>
        <begin position="229"/>
        <end position="240"/>
    </location>
</feature>
<feature type="compositionally biased region" description="Gly residues" evidence="1">
    <location>
        <begin position="253"/>
        <end position="263"/>
    </location>
</feature>
<comment type="caution">
    <text evidence="2">The sequence shown here is derived from an EMBL/GenBank/DDBJ whole genome shotgun (WGS) entry which is preliminary data.</text>
</comment>
<dbReference type="InterPro" id="IPR029266">
    <property type="entry name" value="FAM217"/>
</dbReference>
<reference evidence="2 3" key="1">
    <citation type="submission" date="2024-06" db="EMBL/GenBank/DDBJ databases">
        <authorList>
            <person name="Pan Q."/>
            <person name="Wen M."/>
            <person name="Jouanno E."/>
            <person name="Zahm M."/>
            <person name="Klopp C."/>
            <person name="Cabau C."/>
            <person name="Louis A."/>
            <person name="Berthelot C."/>
            <person name="Parey E."/>
            <person name="Roest Crollius H."/>
            <person name="Montfort J."/>
            <person name="Robinson-Rechavi M."/>
            <person name="Bouchez O."/>
            <person name="Lampietro C."/>
            <person name="Lopez Roques C."/>
            <person name="Donnadieu C."/>
            <person name="Postlethwait J."/>
            <person name="Bobe J."/>
            <person name="Verreycken H."/>
            <person name="Guiguen Y."/>
        </authorList>
    </citation>
    <scope>NUCLEOTIDE SEQUENCE [LARGE SCALE GENOMIC DNA]</scope>
    <source>
        <strain evidence="2">Up_M1</strain>
        <tissue evidence="2">Testis</tissue>
    </source>
</reference>
<feature type="compositionally biased region" description="Basic and acidic residues" evidence="1">
    <location>
        <begin position="107"/>
        <end position="194"/>
    </location>
</feature>
<gene>
    <name evidence="2" type="ORF">UPYG_G00092420</name>
</gene>
<keyword evidence="3" id="KW-1185">Reference proteome</keyword>
<dbReference type="AlphaFoldDB" id="A0ABD0XG49"/>
<dbReference type="PANTHER" id="PTHR22145:SF2">
    <property type="entry name" value="SI:CH211-266K22.6"/>
    <property type="match status" value="1"/>
</dbReference>
<evidence type="ECO:0000256" key="1">
    <source>
        <dbReference type="SAM" id="MobiDB-lite"/>
    </source>
</evidence>
<protein>
    <recommendedName>
        <fullName evidence="4">Protein FAM217B</fullName>
    </recommendedName>
</protein>
<evidence type="ECO:0000313" key="3">
    <source>
        <dbReference type="Proteomes" id="UP001557470"/>
    </source>
</evidence>
<organism evidence="2 3">
    <name type="scientific">Umbra pygmaea</name>
    <name type="common">Eastern mudminnow</name>
    <dbReference type="NCBI Taxonomy" id="75934"/>
    <lineage>
        <taxon>Eukaryota</taxon>
        <taxon>Metazoa</taxon>
        <taxon>Chordata</taxon>
        <taxon>Craniata</taxon>
        <taxon>Vertebrata</taxon>
        <taxon>Euteleostomi</taxon>
        <taxon>Actinopterygii</taxon>
        <taxon>Neopterygii</taxon>
        <taxon>Teleostei</taxon>
        <taxon>Protacanthopterygii</taxon>
        <taxon>Esociformes</taxon>
        <taxon>Umbridae</taxon>
        <taxon>Umbra</taxon>
    </lineage>
</organism>
<feature type="region of interest" description="Disordered" evidence="1">
    <location>
        <begin position="65"/>
        <end position="291"/>
    </location>
</feature>
<feature type="compositionally biased region" description="Polar residues" evidence="1">
    <location>
        <begin position="84"/>
        <end position="96"/>
    </location>
</feature>
<feature type="compositionally biased region" description="Acidic residues" evidence="1">
    <location>
        <begin position="266"/>
        <end position="279"/>
    </location>
</feature>
<evidence type="ECO:0000313" key="2">
    <source>
        <dbReference type="EMBL" id="KAL1007848.1"/>
    </source>
</evidence>
<dbReference type="EMBL" id="JAGEUA010000002">
    <property type="protein sequence ID" value="KAL1007848.1"/>
    <property type="molecule type" value="Genomic_DNA"/>
</dbReference>
<dbReference type="Proteomes" id="UP001557470">
    <property type="component" value="Unassembled WGS sequence"/>
</dbReference>
<feature type="region of interest" description="Disordered" evidence="1">
    <location>
        <begin position="539"/>
        <end position="576"/>
    </location>
</feature>
<feature type="region of interest" description="Disordered" evidence="1">
    <location>
        <begin position="388"/>
        <end position="409"/>
    </location>
</feature>
<evidence type="ECO:0008006" key="4">
    <source>
        <dbReference type="Google" id="ProtNLM"/>
    </source>
</evidence>
<sequence length="660" mass="74002">MGTVVHQRVAPGLNQLPTRLEKDWTKSSWANGLTSRTENRMIHYASHPLVTAQCLDNTYCHTSSALKKQQRRQNQKPNAPAVKHNNTSQLSSQGQSEPPPICLLSDLDGKKRRERSRKREEQQSKGRREEQQSRGRREEQQSRGRREEQQSRGRREEQQSRGRREDQQSRGRREEQQSRGRREEQQSRGRREEQQEAPGGQGRRVQQESEASSNCYREHKQPGSRRSRGASSVPPSRSSRCCFQDLTHQQHGQLGGQIGGQGEAGMTEEGEEDVDTDISDSERLPSSSFSYSLPQLNLRPEVIEARDFQPDLPGPRGHAPSRLSYPDFLPPPFNSWSLQQLAMYLHPEERPTHRSRAAGLQLDRYLDRLLQLEWHQIRTVQEESGRGSAVPISRCSSHHNVPTHRGRLSSPKSILQCQRAFPLTLLSSLSHPPSLLSHPLSLLSHPPSALLSGCTEACRLHTSHISHTHHIFLPISHPGLSFPTERPGRISIPRRSHSESGLRSTEMSTDRQRCCSPIRGIGHLKRMQAYGNIRNPVSPVRRRRASSAVRDLERERGRNGSGHSGAHFGSSCAVSRRRIGSEKRRVFSEGAGTGSCTRAATAPLNVSGTEAWARAMERAGFGTRTGMIRGLHWTGTEPPAGEGQRDGQQTVKSLVLSLGV</sequence>
<name>A0ABD0XG49_UMBPY</name>
<accession>A0ABD0XG49</accession>
<dbReference type="PANTHER" id="PTHR22145">
    <property type="entry name" value="SI:CH211-266K22.6"/>
    <property type="match status" value="1"/>
</dbReference>
<feature type="region of interest" description="Disordered" evidence="1">
    <location>
        <begin position="486"/>
        <end position="509"/>
    </location>
</feature>